<name>A0A8B8AGU5_CRAVI</name>
<dbReference type="OrthoDB" id="10051637at2759"/>
<gene>
    <name evidence="4" type="primary">LOC111102031</name>
</gene>
<dbReference type="GO" id="GO:0015074">
    <property type="term" value="P:DNA integration"/>
    <property type="evidence" value="ECO:0007669"/>
    <property type="project" value="InterPro"/>
</dbReference>
<feature type="compositionally biased region" description="Polar residues" evidence="1">
    <location>
        <begin position="641"/>
        <end position="651"/>
    </location>
</feature>
<dbReference type="Pfam" id="PF17921">
    <property type="entry name" value="Integrase_H2C2"/>
    <property type="match status" value="1"/>
</dbReference>
<dbReference type="InterPro" id="IPR011011">
    <property type="entry name" value="Znf_FYVE_PHD"/>
</dbReference>
<evidence type="ECO:0000259" key="2">
    <source>
        <dbReference type="PROSITE" id="PS50994"/>
    </source>
</evidence>
<proteinExistence type="predicted"/>
<accession>A0A8B8AGU5</accession>
<dbReference type="KEGG" id="cvn:111102031"/>
<organism evidence="3 4">
    <name type="scientific">Crassostrea virginica</name>
    <name type="common">Eastern oyster</name>
    <dbReference type="NCBI Taxonomy" id="6565"/>
    <lineage>
        <taxon>Eukaryota</taxon>
        <taxon>Metazoa</taxon>
        <taxon>Spiralia</taxon>
        <taxon>Lophotrochozoa</taxon>
        <taxon>Mollusca</taxon>
        <taxon>Bivalvia</taxon>
        <taxon>Autobranchia</taxon>
        <taxon>Pteriomorphia</taxon>
        <taxon>Ostreida</taxon>
        <taxon>Ostreoidea</taxon>
        <taxon>Ostreidae</taxon>
        <taxon>Crassostrea</taxon>
    </lineage>
</organism>
<feature type="region of interest" description="Disordered" evidence="1">
    <location>
        <begin position="468"/>
        <end position="487"/>
    </location>
</feature>
<dbReference type="Gene3D" id="3.30.420.10">
    <property type="entry name" value="Ribonuclease H-like superfamily/Ribonuclease H"/>
    <property type="match status" value="1"/>
</dbReference>
<dbReference type="InterPro" id="IPR036397">
    <property type="entry name" value="RNaseH_sf"/>
</dbReference>
<dbReference type="PANTHER" id="PTHR37984:SF15">
    <property type="entry name" value="INTEGRASE CATALYTIC DOMAIN-CONTAINING PROTEIN"/>
    <property type="match status" value="1"/>
</dbReference>
<dbReference type="InterPro" id="IPR041588">
    <property type="entry name" value="Integrase_H2C2"/>
</dbReference>
<dbReference type="InterPro" id="IPR013083">
    <property type="entry name" value="Znf_RING/FYVE/PHD"/>
</dbReference>
<keyword evidence="3" id="KW-1185">Reference proteome</keyword>
<dbReference type="InterPro" id="IPR001584">
    <property type="entry name" value="Integrase_cat-core"/>
</dbReference>
<evidence type="ECO:0000256" key="1">
    <source>
        <dbReference type="SAM" id="MobiDB-lite"/>
    </source>
</evidence>
<dbReference type="GeneID" id="111102031"/>
<feature type="domain" description="Integrase catalytic" evidence="2">
    <location>
        <begin position="304"/>
        <end position="463"/>
    </location>
</feature>
<dbReference type="PROSITE" id="PS50994">
    <property type="entry name" value="INTEGRASE"/>
    <property type="match status" value="1"/>
</dbReference>
<evidence type="ECO:0000313" key="3">
    <source>
        <dbReference type="Proteomes" id="UP000694844"/>
    </source>
</evidence>
<dbReference type="SUPFAM" id="SSF53098">
    <property type="entry name" value="Ribonuclease H-like"/>
    <property type="match status" value="1"/>
</dbReference>
<dbReference type="RefSeq" id="XP_022290395.1">
    <property type="nucleotide sequence ID" value="XM_022434687.1"/>
</dbReference>
<dbReference type="AlphaFoldDB" id="A0A8B8AGU5"/>
<protein>
    <submittedName>
        <fullName evidence="4">Uncharacterized protein LOC111102031</fullName>
    </submittedName>
</protein>
<evidence type="ECO:0000313" key="4">
    <source>
        <dbReference type="RefSeq" id="XP_022290395.1"/>
    </source>
</evidence>
<dbReference type="GO" id="GO:0003676">
    <property type="term" value="F:nucleic acid binding"/>
    <property type="evidence" value="ECO:0007669"/>
    <property type="project" value="InterPro"/>
</dbReference>
<feature type="region of interest" description="Disordered" evidence="1">
    <location>
        <begin position="598"/>
        <end position="667"/>
    </location>
</feature>
<dbReference type="FunFam" id="1.10.340.70:FF:000001">
    <property type="entry name" value="Retrovirus-related Pol polyprotein from transposon gypsy-like Protein"/>
    <property type="match status" value="1"/>
</dbReference>
<dbReference type="Proteomes" id="UP000694844">
    <property type="component" value="Chromosome 6"/>
</dbReference>
<dbReference type="InterPro" id="IPR050951">
    <property type="entry name" value="Retrovirus_Pol_polyprotein"/>
</dbReference>
<dbReference type="InterPro" id="IPR012337">
    <property type="entry name" value="RNaseH-like_sf"/>
</dbReference>
<dbReference type="PANTHER" id="PTHR37984">
    <property type="entry name" value="PROTEIN CBG26694"/>
    <property type="match status" value="1"/>
</dbReference>
<dbReference type="SUPFAM" id="SSF57903">
    <property type="entry name" value="FYVE/PHD zinc finger"/>
    <property type="match status" value="1"/>
</dbReference>
<sequence>MTIVHRPGKKHVNADALSRDVVQPCKPLSKLVRLEDLPCGGCHYCRRAHERWQDFNEEVDDIIPLTSLFAEREEQPADPSPQQRGVEELNSVVRELLASGPVDLDSRQASGQLPKVSLAVIRDESVKPQCKIDYLTVRQLSGDDNDPAGAGCDASGISLSSYSAEEIAKKQRDEPVFHCLINFLNSGDAPSESELILMGPEAKCYFLERGQFKIDDKGVIWRTDSSESDRLLVPGNLREEVLALVHDIPSSGHQGVQRTKLRARENFYWWRMGDSVRSYVLTCDTCCRNKRGHLPLKAGLKSYQAGSPMEKVHLDFLGPLPRTEAGNEYILMMVDSFTKWVECVPLPSQTAEMTARAAINEFFVRFGYPFEIFTDQGRNFESELFQKVCELLQIHKSRTTPYRPSGNGQVERYNRTLMDAVRCFVDNQVKTREKHLGLLAGAMRSAVNRHTGYTPNKLMLGREVNNPATLRFKPPPKEGLQNGGEGDSNAYVAGLEKTLQVAHEVAREKLRAAQKSMKRDYDLHMRSREYNVGDLVYWRRNAGKKVQSIWLGPGIVDQVKSDTVYAIRTRRDIKIMHHDKLRPCISRKLPKWIRDYQARSSDQGVPDRQPPIVDSPTPPPATKANKPQNGRDCSAPYLGTRSRTGALNPRQNAERDSVAAKGRNRPAKRAQYKYCLCKSTRPAGLMVQCDTCKDWFHPK</sequence>
<reference evidence="4" key="1">
    <citation type="submission" date="2025-08" db="UniProtKB">
        <authorList>
            <consortium name="RefSeq"/>
        </authorList>
    </citation>
    <scope>IDENTIFICATION</scope>
    <source>
        <tissue evidence="4">Whole sample</tissue>
    </source>
</reference>
<dbReference type="Pfam" id="PF00665">
    <property type="entry name" value="rve"/>
    <property type="match status" value="1"/>
</dbReference>
<dbReference type="Gene3D" id="3.30.40.10">
    <property type="entry name" value="Zinc/RING finger domain, C3HC4 (zinc finger)"/>
    <property type="match status" value="1"/>
</dbReference>
<dbReference type="Gene3D" id="1.10.340.70">
    <property type="match status" value="1"/>
</dbReference>
<dbReference type="FunFam" id="3.30.420.10:FF:000032">
    <property type="entry name" value="Retrovirus-related Pol polyprotein from transposon 297-like Protein"/>
    <property type="match status" value="1"/>
</dbReference>